<evidence type="ECO:0000259" key="2">
    <source>
        <dbReference type="Pfam" id="PF19313"/>
    </source>
</evidence>
<dbReference type="Gene3D" id="2.60.40.1190">
    <property type="match status" value="1"/>
</dbReference>
<dbReference type="InterPro" id="IPR010502">
    <property type="entry name" value="Carb-bd_dom_fam9"/>
</dbReference>
<dbReference type="Pfam" id="PF06452">
    <property type="entry name" value="CBM9_1"/>
    <property type="match status" value="1"/>
</dbReference>
<feature type="domain" description="Carbohydrate-binding" evidence="1">
    <location>
        <begin position="52"/>
        <end position="223"/>
    </location>
</feature>
<dbReference type="EMBL" id="UINC01017061">
    <property type="protein sequence ID" value="SVA70534.1"/>
    <property type="molecule type" value="Genomic_DNA"/>
</dbReference>
<dbReference type="GO" id="GO:0030246">
    <property type="term" value="F:carbohydrate binding"/>
    <property type="evidence" value="ECO:0007669"/>
    <property type="project" value="InterPro"/>
</dbReference>
<proteinExistence type="predicted"/>
<dbReference type="InterPro" id="IPR045670">
    <property type="entry name" value="DUF5916"/>
</dbReference>
<organism evidence="3">
    <name type="scientific">marine metagenome</name>
    <dbReference type="NCBI Taxonomy" id="408172"/>
    <lineage>
        <taxon>unclassified sequences</taxon>
        <taxon>metagenomes</taxon>
        <taxon>ecological metagenomes</taxon>
    </lineage>
</organism>
<dbReference type="SUPFAM" id="SSF49344">
    <property type="entry name" value="CBD9-like"/>
    <property type="match status" value="1"/>
</dbReference>
<evidence type="ECO:0000313" key="3">
    <source>
        <dbReference type="EMBL" id="SVA70534.1"/>
    </source>
</evidence>
<feature type="non-terminal residue" evidence="3">
    <location>
        <position position="588"/>
    </location>
</feature>
<dbReference type="AlphaFoldDB" id="A0A381Y0I6"/>
<dbReference type="Pfam" id="PF19313">
    <property type="entry name" value="DUF5916"/>
    <property type="match status" value="1"/>
</dbReference>
<reference evidence="3" key="1">
    <citation type="submission" date="2018-05" db="EMBL/GenBank/DDBJ databases">
        <authorList>
            <person name="Lanie J.A."/>
            <person name="Ng W.-L."/>
            <person name="Kazmierczak K.M."/>
            <person name="Andrzejewski T.M."/>
            <person name="Davidsen T.M."/>
            <person name="Wayne K.J."/>
            <person name="Tettelin H."/>
            <person name="Glass J.I."/>
            <person name="Rusch D."/>
            <person name="Podicherti R."/>
            <person name="Tsui H.-C.T."/>
            <person name="Winkler M.E."/>
        </authorList>
    </citation>
    <scope>NUCLEOTIDE SEQUENCE</scope>
</reference>
<evidence type="ECO:0000259" key="1">
    <source>
        <dbReference type="Pfam" id="PF06452"/>
    </source>
</evidence>
<accession>A0A381Y0I6</accession>
<dbReference type="GO" id="GO:0016052">
    <property type="term" value="P:carbohydrate catabolic process"/>
    <property type="evidence" value="ECO:0007669"/>
    <property type="project" value="InterPro"/>
</dbReference>
<protein>
    <submittedName>
        <fullName evidence="3">Uncharacterized protein</fullName>
    </submittedName>
</protein>
<name>A0A381Y0I6_9ZZZZ</name>
<sequence>MQRAMLFAMLIALGLGQAAAAIEPSPIVPESKGTFRGRPTVAAVRVGQAPGIDGYLGDDAWRLAKPAGEFLQKSPNENIPHSQHTEFRVVYDDNALYIGVWCFDAEPGRIIAHNMERDGHMFFEDVIYVTLDTFLDRRNGYSFSINPNSARSDATVSNNTQINGEWDCAWMARSQQQAWGWSTEMAIPFKSISFDERADTWGLNVSRNIGRAGERGQWANSRSTSRSYHVSDCGDLTGLHGLRQGLGLDITPYAIGKYQKDYDASDSDLLGEFGFDVRYRLTPSLTAMTSVNTDFAETEIDRRQINLTRYPLFFPEKRQFFLEDSGIFGFGGGESSKRRSRDSSDTLLMPFFSRRIGLSSEEQSKGKIVPIQFAGKVTGRVGDYNIGLLDAVLDGEDSPRNAFVGRVSRNVFEQSSVGFLTTIGDPNSDEMNTVTGIDFQHRDSDFMGGHTFELNLYALGSHSEENGGIDPAWGASTKLYDRNIDLSASVIEISDDFNPAMGFVRRRGTRRYMVEADFIPYHDSIPWLRNTRHGYEAELYTDLGNDVVNTKQKFNLASLYLESQDVIKLDVYHVTDRPDDDFEISDGS</sequence>
<gene>
    <name evidence="3" type="ORF">METZ01_LOCUS123388</name>
</gene>
<dbReference type="CDD" id="cd09618">
    <property type="entry name" value="CBM9_like_2"/>
    <property type="match status" value="1"/>
</dbReference>
<dbReference type="GO" id="GO:0004553">
    <property type="term" value="F:hydrolase activity, hydrolyzing O-glycosyl compounds"/>
    <property type="evidence" value="ECO:0007669"/>
    <property type="project" value="InterPro"/>
</dbReference>
<feature type="domain" description="DUF5916" evidence="2">
    <location>
        <begin position="248"/>
        <end position="392"/>
    </location>
</feature>